<protein>
    <recommendedName>
        <fullName evidence="4">Serine/arginine repetitive matrix protein 1</fullName>
    </recommendedName>
</protein>
<feature type="compositionally biased region" description="Basic residues" evidence="1">
    <location>
        <begin position="112"/>
        <end position="127"/>
    </location>
</feature>
<gene>
    <name evidence="2" type="ORF">PAC_03551</name>
</gene>
<keyword evidence="3" id="KW-1185">Reference proteome</keyword>
<feature type="compositionally biased region" description="Basic and acidic residues" evidence="1">
    <location>
        <begin position="177"/>
        <end position="186"/>
    </location>
</feature>
<feature type="compositionally biased region" description="Low complexity" evidence="1">
    <location>
        <begin position="212"/>
        <end position="223"/>
    </location>
</feature>
<feature type="compositionally biased region" description="Basic and acidic residues" evidence="1">
    <location>
        <begin position="1"/>
        <end position="33"/>
    </location>
</feature>
<feature type="compositionally biased region" description="Low complexity" evidence="1">
    <location>
        <begin position="156"/>
        <end position="171"/>
    </location>
</feature>
<name>A0A1L7WLL8_9HELO</name>
<feature type="compositionally biased region" description="Basic and acidic residues" evidence="1">
    <location>
        <begin position="99"/>
        <end position="111"/>
    </location>
</feature>
<proteinExistence type="predicted"/>
<feature type="compositionally biased region" description="Basic and acidic residues" evidence="1">
    <location>
        <begin position="239"/>
        <end position="252"/>
    </location>
</feature>
<dbReference type="AlphaFoldDB" id="A0A1L7WLL8"/>
<feature type="compositionally biased region" description="Low complexity" evidence="1">
    <location>
        <begin position="315"/>
        <end position="333"/>
    </location>
</feature>
<evidence type="ECO:0000313" key="2">
    <source>
        <dbReference type="EMBL" id="CZR53671.1"/>
    </source>
</evidence>
<evidence type="ECO:0000313" key="3">
    <source>
        <dbReference type="Proteomes" id="UP000184330"/>
    </source>
</evidence>
<accession>A0A1L7WLL8</accession>
<organism evidence="2 3">
    <name type="scientific">Phialocephala subalpina</name>
    <dbReference type="NCBI Taxonomy" id="576137"/>
    <lineage>
        <taxon>Eukaryota</taxon>
        <taxon>Fungi</taxon>
        <taxon>Dikarya</taxon>
        <taxon>Ascomycota</taxon>
        <taxon>Pezizomycotina</taxon>
        <taxon>Leotiomycetes</taxon>
        <taxon>Helotiales</taxon>
        <taxon>Mollisiaceae</taxon>
        <taxon>Phialocephala</taxon>
        <taxon>Phialocephala fortinii species complex</taxon>
    </lineage>
</organism>
<feature type="compositionally biased region" description="Basic residues" evidence="1">
    <location>
        <begin position="63"/>
        <end position="72"/>
    </location>
</feature>
<dbReference type="OrthoDB" id="5424692at2759"/>
<sequence length="565" mass="62669">MDRDRRDRDRRDRSRSRDSYRGRDRDRRGEGEVTKMGAGESYRPTARPRSPRSPPRIDSFRGDRKRSPRRERARSPPATDTWHPGVRDRSPRRRSRTPPRRERSPFRDNWRSRARSPPHVRSPRRFSPRRDEDRRARSPPRRRSRSPYDRERPARARSPLSRRSPPAGPRGSRPRSRSPDRRDDRAPTGPSSSNWRARSPSPIARDSERSSGRTSGNTSRRSSPPIHPDRLHLTQVNNREPRPRSPPTRERSPVTQLAFRERDSARSTPRDRSPVRPTAPRSPPRGPAGFRAPPTGPSSSRNFTAPNQPRASIVPSIHSAPSAPASHSSQSSYHRSENNGPVVPPAGPRGYVPPTRGAYNMRGGRGSFSSDRVIRPDTGAWGAAPPSRPTAATQDVRMTDAPSKAPTPTSRSAPSPRSPPSIASASPTIPTGPSSGIPTGPRAGVPSRPSLQHSSSMYGRNTQSNMNNGPRPHPAMVGIPPIIPGGRIDSAATGIPTEIQARLKKLEEEEQVLRERHYAKQETLKQGLKGWDRLSKEAAGMALRTELSERHVRMLAGEGVGGAAF</sequence>
<feature type="compositionally biased region" description="Polar residues" evidence="1">
    <location>
        <begin position="449"/>
        <end position="468"/>
    </location>
</feature>
<dbReference type="EMBL" id="FJOG01000004">
    <property type="protein sequence ID" value="CZR53671.1"/>
    <property type="molecule type" value="Genomic_DNA"/>
</dbReference>
<feature type="compositionally biased region" description="Polar residues" evidence="1">
    <location>
        <begin position="298"/>
        <end position="310"/>
    </location>
</feature>
<feature type="region of interest" description="Disordered" evidence="1">
    <location>
        <begin position="1"/>
        <end position="475"/>
    </location>
</feature>
<reference evidence="2 3" key="1">
    <citation type="submission" date="2016-03" db="EMBL/GenBank/DDBJ databases">
        <authorList>
            <person name="Ploux O."/>
        </authorList>
    </citation>
    <scope>NUCLEOTIDE SEQUENCE [LARGE SCALE GENOMIC DNA]</scope>
    <source>
        <strain evidence="2 3">UAMH 11012</strain>
    </source>
</reference>
<feature type="compositionally biased region" description="Low complexity" evidence="1">
    <location>
        <begin position="401"/>
        <end position="441"/>
    </location>
</feature>
<feature type="compositionally biased region" description="Basic and acidic residues" evidence="1">
    <location>
        <begin position="259"/>
        <end position="274"/>
    </location>
</feature>
<dbReference type="STRING" id="576137.A0A1L7WLL8"/>
<evidence type="ECO:0008006" key="4">
    <source>
        <dbReference type="Google" id="ProtNLM"/>
    </source>
</evidence>
<dbReference type="Proteomes" id="UP000184330">
    <property type="component" value="Unassembled WGS sequence"/>
</dbReference>
<evidence type="ECO:0000256" key="1">
    <source>
        <dbReference type="SAM" id="MobiDB-lite"/>
    </source>
</evidence>